<comment type="caution">
    <text evidence="2">The sequence shown here is derived from an EMBL/GenBank/DDBJ whole genome shotgun (WGS) entry which is preliminary data.</text>
</comment>
<dbReference type="GeneID" id="92035915"/>
<feature type="region of interest" description="Disordered" evidence="1">
    <location>
        <begin position="345"/>
        <end position="370"/>
    </location>
</feature>
<feature type="region of interest" description="Disordered" evidence="1">
    <location>
        <begin position="147"/>
        <end position="200"/>
    </location>
</feature>
<evidence type="ECO:0000256" key="1">
    <source>
        <dbReference type="SAM" id="MobiDB-lite"/>
    </source>
</evidence>
<evidence type="ECO:0000313" key="2">
    <source>
        <dbReference type="EMBL" id="KAK7538656.1"/>
    </source>
</evidence>
<keyword evidence="3" id="KW-1185">Reference proteome</keyword>
<dbReference type="RefSeq" id="XP_066656343.1">
    <property type="nucleotide sequence ID" value="XM_066803009.1"/>
</dbReference>
<name>A0ABR1LU17_9PEZI</name>
<proteinExistence type="predicted"/>
<organism evidence="2 3">
    <name type="scientific">Phyllosticta citribraziliensis</name>
    <dbReference type="NCBI Taxonomy" id="989973"/>
    <lineage>
        <taxon>Eukaryota</taxon>
        <taxon>Fungi</taxon>
        <taxon>Dikarya</taxon>
        <taxon>Ascomycota</taxon>
        <taxon>Pezizomycotina</taxon>
        <taxon>Dothideomycetes</taxon>
        <taxon>Dothideomycetes incertae sedis</taxon>
        <taxon>Botryosphaeriales</taxon>
        <taxon>Phyllostictaceae</taxon>
        <taxon>Phyllosticta</taxon>
    </lineage>
</organism>
<accession>A0ABR1LU17</accession>
<feature type="compositionally biased region" description="Polar residues" evidence="1">
    <location>
        <begin position="189"/>
        <end position="198"/>
    </location>
</feature>
<sequence length="521" mass="59953">MPSNTDEDRRWAPVFVALMKRDEKADFSDELNRLIPDPADKDAFIAWNSTCVAKAYERNFKPPPRDSFVRLVEELNFFFPGEKRKDYSRWHEPLAVAPWIPLGSTESALYRLEPDFYCLHARNQYHTDHPRPMSPCFLGVNTNVSPNFPKTGNRPRENLSALTPNWYSRPADTNSSSPTLHTHDDRNASQRLPSTMPANTDEDRRWAVVQIALIRQDLDDLTAHARALDKLVPDPADQDAFLQWSRKQALKDCRKSFEPMPRDFFISTVEQLNFFFQGDGKRYGKWLAGTEQYNVPMIPLGSTENALYRLLPELYSLRSRNQENSKHPSVKDDCFLGVNTNVKPAFPPTRNRHQENLSEMSTQSTESDDSGNGFMFHQLGELMTWPLREGCDLPTDDSPIHEQEWDPTGFVVVARLTKSGHADSLYLIYNTWPWVEECGKRVEVTDPDWGHLRYEPKAANRTSFAKIRSTSSLLSDRNYNTRFELCFEDSEEEEASKRPVELVRLVEKGTGDGCVRLTVEH</sequence>
<protein>
    <submittedName>
        <fullName evidence="2">Uncharacterized protein</fullName>
    </submittedName>
</protein>
<gene>
    <name evidence="2" type="ORF">J3D65DRAFT_667312</name>
</gene>
<dbReference type="Proteomes" id="UP001360953">
    <property type="component" value="Unassembled WGS sequence"/>
</dbReference>
<evidence type="ECO:0000313" key="3">
    <source>
        <dbReference type="Proteomes" id="UP001360953"/>
    </source>
</evidence>
<reference evidence="2 3" key="1">
    <citation type="submission" date="2024-04" db="EMBL/GenBank/DDBJ databases">
        <title>Phyllosticta paracitricarpa is synonymous to the EU quarantine fungus P. citricarpa based on phylogenomic analyses.</title>
        <authorList>
            <consortium name="Lawrence Berkeley National Laboratory"/>
            <person name="Van ingen-buijs V.A."/>
            <person name="Van westerhoven A.C."/>
            <person name="Haridas S."/>
            <person name="Skiadas P."/>
            <person name="Martin F."/>
            <person name="Groenewald J.Z."/>
            <person name="Crous P.W."/>
            <person name="Seidl M.F."/>
        </authorList>
    </citation>
    <scope>NUCLEOTIDE SEQUENCE [LARGE SCALE GENOMIC DNA]</scope>
    <source>
        <strain evidence="2 3">CPC 17464</strain>
    </source>
</reference>
<feature type="compositionally biased region" description="Polar residues" evidence="1">
    <location>
        <begin position="160"/>
        <end position="180"/>
    </location>
</feature>
<dbReference type="EMBL" id="JBBPEH010000005">
    <property type="protein sequence ID" value="KAK7538656.1"/>
    <property type="molecule type" value="Genomic_DNA"/>
</dbReference>